<protein>
    <submittedName>
        <fullName evidence="2">Integrase, catalytic region, zinc finger, CCHC-type, peptidase aspartic, catalytic</fullName>
    </submittedName>
</protein>
<gene>
    <name evidence="2" type="ORF">Tci_034686</name>
</gene>
<accession>A0A6L2LM19</accession>
<organism evidence="2">
    <name type="scientific">Tanacetum cinerariifolium</name>
    <name type="common">Dalmatian daisy</name>
    <name type="synonym">Chrysanthemum cinerariifolium</name>
    <dbReference type="NCBI Taxonomy" id="118510"/>
    <lineage>
        <taxon>Eukaryota</taxon>
        <taxon>Viridiplantae</taxon>
        <taxon>Streptophyta</taxon>
        <taxon>Embryophyta</taxon>
        <taxon>Tracheophyta</taxon>
        <taxon>Spermatophyta</taxon>
        <taxon>Magnoliopsida</taxon>
        <taxon>eudicotyledons</taxon>
        <taxon>Gunneridae</taxon>
        <taxon>Pentapetalae</taxon>
        <taxon>asterids</taxon>
        <taxon>campanulids</taxon>
        <taxon>Asterales</taxon>
        <taxon>Asteraceae</taxon>
        <taxon>Asteroideae</taxon>
        <taxon>Anthemideae</taxon>
        <taxon>Anthemidinae</taxon>
        <taxon>Tanacetum</taxon>
    </lineage>
</organism>
<comment type="caution">
    <text evidence="2">The sequence shown here is derived from an EMBL/GenBank/DDBJ whole genome shotgun (WGS) entry which is preliminary data.</text>
</comment>
<feature type="compositionally biased region" description="Pro residues" evidence="1">
    <location>
        <begin position="8"/>
        <end position="18"/>
    </location>
</feature>
<evidence type="ECO:0000313" key="2">
    <source>
        <dbReference type="EMBL" id="GEU62708.1"/>
    </source>
</evidence>
<dbReference type="AlphaFoldDB" id="A0A6L2LM19"/>
<sequence length="395" mass="44022">MIQSRVASPPPVPSPPLLLPSTYHRSDIPKTDMPFRKRLCLNALAFSAMTAVEEVNERVTILATTQRPDTHELYVHDEDTQDDRALMREDRSMALKASIMTLEAQVRTLQTHHNRIEWQRQDAGDLVTTAFGRIHALEARDRARTRDAEHQYGPADVGSSFVYFTKMPPKKTTTPMSNAAFKALIAQGVADALAEPGIKYPCVSPYHGPRPVLLDTIGRGGSELGSELTSLAGSELGSELTFFVGSELGLMNSKFVDNILPEWSRFVTAVKLNRGLRDSNYDQLYAYLKQHEDLALNVDNVFQANDCDAFDSNVDEAPTAQTMFMANLSSIDPVYDEAGSSYDSDVLSEVHDHGHYQDAGCKHHEVYEIHDDVQPNYVVDSHNGYTSDSNRIPYD</sequence>
<name>A0A6L2LM19_TANCI</name>
<dbReference type="EMBL" id="BKCJ010004719">
    <property type="protein sequence ID" value="GEU62708.1"/>
    <property type="molecule type" value="Genomic_DNA"/>
</dbReference>
<feature type="region of interest" description="Disordered" evidence="1">
    <location>
        <begin position="1"/>
        <end position="25"/>
    </location>
</feature>
<evidence type="ECO:0000256" key="1">
    <source>
        <dbReference type="SAM" id="MobiDB-lite"/>
    </source>
</evidence>
<proteinExistence type="predicted"/>
<reference evidence="2" key="1">
    <citation type="journal article" date="2019" name="Sci. Rep.">
        <title>Draft genome of Tanacetum cinerariifolium, the natural source of mosquito coil.</title>
        <authorList>
            <person name="Yamashiro T."/>
            <person name="Shiraishi A."/>
            <person name="Satake H."/>
            <person name="Nakayama K."/>
        </authorList>
    </citation>
    <scope>NUCLEOTIDE SEQUENCE</scope>
</reference>